<accession>A0A4Z1E059</accession>
<protein>
    <submittedName>
        <fullName evidence="2">Uncharacterized protein</fullName>
    </submittedName>
</protein>
<proteinExistence type="predicted"/>
<organism evidence="2 3">
    <name type="scientific">Serinibacter arcticus</name>
    <dbReference type="NCBI Taxonomy" id="1655435"/>
    <lineage>
        <taxon>Bacteria</taxon>
        <taxon>Bacillati</taxon>
        <taxon>Actinomycetota</taxon>
        <taxon>Actinomycetes</taxon>
        <taxon>Micrococcales</taxon>
        <taxon>Beutenbergiaceae</taxon>
        <taxon>Serinibacter</taxon>
    </lineage>
</organism>
<dbReference type="RefSeq" id="WP_135850611.1">
    <property type="nucleotide sequence ID" value="NZ_RHPJ01000004.1"/>
</dbReference>
<keyword evidence="3" id="KW-1185">Reference proteome</keyword>
<reference evidence="2 3" key="1">
    <citation type="submission" date="2018-11" db="EMBL/GenBank/DDBJ databases">
        <title>Complete genome sequencing of the Actinobacteria Serinibacter sp. K3-2.</title>
        <authorList>
            <person name="Rakitin A.L."/>
            <person name="Beletsky A.V."/>
            <person name="Mardanov A.V."/>
            <person name="Ravin N.V."/>
            <person name="Gromova A.S."/>
            <person name="Filippova S.N."/>
            <person name="Gal'Chenko V.F."/>
        </authorList>
    </citation>
    <scope>NUCLEOTIDE SEQUENCE [LARGE SCALE GENOMIC DNA]</scope>
    <source>
        <strain evidence="2 3">K3-2</strain>
    </source>
</reference>
<gene>
    <name evidence="2" type="ORF">SERN_2593</name>
</gene>
<evidence type="ECO:0000313" key="3">
    <source>
        <dbReference type="Proteomes" id="UP000297318"/>
    </source>
</evidence>
<name>A0A4Z1E059_9MICO</name>
<evidence type="ECO:0000313" key="2">
    <source>
        <dbReference type="EMBL" id="TGO04002.1"/>
    </source>
</evidence>
<dbReference type="AlphaFoldDB" id="A0A4Z1E059"/>
<comment type="caution">
    <text evidence="2">The sequence shown here is derived from an EMBL/GenBank/DDBJ whole genome shotgun (WGS) entry which is preliminary data.</text>
</comment>
<evidence type="ECO:0000256" key="1">
    <source>
        <dbReference type="SAM" id="MobiDB-lite"/>
    </source>
</evidence>
<dbReference type="OrthoDB" id="3254362at2"/>
<sequence length="139" mass="15037">MTPDDATTPWAQGRREAALELERRLNERKAAESAKAQSMIDAFLATAGTSATEPEPLAVQGYRGGRARTTLRGWYLKADHSVALGTDGGFYVLRADLSLRERLRGYTPSPVPPPLIVGEGGGDGETIDMSAALERHRRS</sequence>
<dbReference type="EMBL" id="RHPJ01000004">
    <property type="protein sequence ID" value="TGO04002.1"/>
    <property type="molecule type" value="Genomic_DNA"/>
</dbReference>
<dbReference type="Proteomes" id="UP000297318">
    <property type="component" value="Unassembled WGS sequence"/>
</dbReference>
<feature type="region of interest" description="Disordered" evidence="1">
    <location>
        <begin position="108"/>
        <end position="139"/>
    </location>
</feature>